<dbReference type="PANTHER" id="PTHR43344">
    <property type="entry name" value="PHOSPHOSERINE PHOSPHATASE"/>
    <property type="match status" value="1"/>
</dbReference>
<sequence>MSHHCAVVALTATPEEESTPAILELVEGTGATVDSHNWVRVTGSASDEQAADVEGYNALTVHVQTEDLPRLRAALRPDPQSQLLPGIDLNALDAHWMDHSRRKLVVLDVDSTLIRQEVIELLAAHAGREAEVAAVTDRAMRGEIDFVESLRDRVAVLAGLSADVVRDVARSVRLSPGAQVLVQTLLREGHAVAAVSGGFVQVLEPLAAKLELTRSAANTLEVEDGVLTGRVTGRVVDRTAKAELTEQWARELGVDPEDVMVVGDGANDIDMARLAGLSVAYRAKPALREVADTQLNIPNLDALRFFMDL</sequence>
<evidence type="ECO:0000256" key="11">
    <source>
        <dbReference type="ARBA" id="ARBA00048138"/>
    </source>
</evidence>
<dbReference type="InterPro" id="IPR036412">
    <property type="entry name" value="HAD-like_sf"/>
</dbReference>
<feature type="active site" description="Nucleophile" evidence="13">
    <location>
        <position position="108"/>
    </location>
</feature>
<dbReference type="Gene3D" id="3.40.50.1000">
    <property type="entry name" value="HAD superfamily/HAD-like"/>
    <property type="match status" value="1"/>
</dbReference>
<dbReference type="SUPFAM" id="SSF56784">
    <property type="entry name" value="HAD-like"/>
    <property type="match status" value="1"/>
</dbReference>
<reference evidence="14" key="2">
    <citation type="submission" date="2020-07" db="EMBL/GenBank/DDBJ databases">
        <title>Genome of starter culture bacteria Kocuria salsicia reveals its technological properties and safety for usage in meat industry.</title>
        <authorList>
            <person name="Michael M."/>
            <person name="Konstantin K."/>
            <person name="Evgenii K."/>
            <person name="Galina S."/>
            <person name="Oksana K."/>
            <person name="Andrei L."/>
        </authorList>
    </citation>
    <scope>NUCLEOTIDE SEQUENCE [LARGE SCALE GENOMIC DNA]</scope>
    <source>
        <strain evidence="14">80</strain>
    </source>
</reference>
<dbReference type="NCBIfam" id="TIGR00338">
    <property type="entry name" value="serB"/>
    <property type="match status" value="1"/>
</dbReference>
<evidence type="ECO:0000256" key="3">
    <source>
        <dbReference type="ARBA" id="ARBA00009184"/>
    </source>
</evidence>
<dbReference type="Proteomes" id="UP000216825">
    <property type="component" value="Chromosome"/>
</dbReference>
<evidence type="ECO:0000256" key="6">
    <source>
        <dbReference type="ARBA" id="ARBA00022723"/>
    </source>
</evidence>
<name>A0A7D7Q4C2_KOCVA</name>
<gene>
    <name evidence="14" type="primary">serB2</name>
    <name evidence="14" type="ORF">CIB50_0001883</name>
</gene>
<protein>
    <recommendedName>
        <fullName evidence="4">phosphoserine phosphatase</fullName>
        <ecNumber evidence="4">3.1.3.3</ecNumber>
    </recommendedName>
    <alternativeName>
        <fullName evidence="10">O-phosphoserine phosphohydrolase</fullName>
    </alternativeName>
</protein>
<dbReference type="SFLD" id="SFLDG01137">
    <property type="entry name" value="C1.6.1:_Phosphoserine_Phosphat"/>
    <property type="match status" value="1"/>
</dbReference>
<dbReference type="SFLD" id="SFLDS00003">
    <property type="entry name" value="Haloacid_Dehalogenase"/>
    <property type="match status" value="1"/>
</dbReference>
<dbReference type="SFLD" id="SFLDF00029">
    <property type="entry name" value="phosphoserine_phosphatase"/>
    <property type="match status" value="1"/>
</dbReference>
<dbReference type="NCBIfam" id="TIGR01488">
    <property type="entry name" value="HAD-SF-IB"/>
    <property type="match status" value="1"/>
</dbReference>
<comment type="cofactor">
    <cofactor evidence="1">
        <name>Mg(2+)</name>
        <dbReference type="ChEBI" id="CHEBI:18420"/>
    </cofactor>
</comment>
<evidence type="ECO:0000256" key="12">
    <source>
        <dbReference type="ARBA" id="ARBA00048523"/>
    </source>
</evidence>
<evidence type="ECO:0000256" key="9">
    <source>
        <dbReference type="ARBA" id="ARBA00023299"/>
    </source>
</evidence>
<evidence type="ECO:0000256" key="10">
    <source>
        <dbReference type="ARBA" id="ARBA00031693"/>
    </source>
</evidence>
<reference evidence="14" key="1">
    <citation type="submission" date="2017-08" db="EMBL/GenBank/DDBJ databases">
        <authorList>
            <person name="Minaev M."/>
            <person name="Kurbakov K.A."/>
            <person name="Solodovnikova G.I."/>
            <person name="Kuznetsova O.A."/>
            <person name="Lisitsyn A.B."/>
        </authorList>
    </citation>
    <scope>NUCLEOTIDE SEQUENCE</scope>
    <source>
        <strain evidence="14">80</strain>
    </source>
</reference>
<dbReference type="EC" id="3.1.3.3" evidence="4"/>
<keyword evidence="5" id="KW-0028">Amino-acid biosynthesis</keyword>
<comment type="catalytic activity">
    <reaction evidence="12">
        <text>O-phospho-D-serine + H2O = D-serine + phosphate</text>
        <dbReference type="Rhea" id="RHEA:24873"/>
        <dbReference type="ChEBI" id="CHEBI:15377"/>
        <dbReference type="ChEBI" id="CHEBI:35247"/>
        <dbReference type="ChEBI" id="CHEBI:43474"/>
        <dbReference type="ChEBI" id="CHEBI:58680"/>
        <dbReference type="EC" id="3.1.3.3"/>
    </reaction>
</comment>
<comment type="catalytic activity">
    <reaction evidence="11">
        <text>O-phospho-L-serine + H2O = L-serine + phosphate</text>
        <dbReference type="Rhea" id="RHEA:21208"/>
        <dbReference type="ChEBI" id="CHEBI:15377"/>
        <dbReference type="ChEBI" id="CHEBI:33384"/>
        <dbReference type="ChEBI" id="CHEBI:43474"/>
        <dbReference type="ChEBI" id="CHEBI:57524"/>
        <dbReference type="EC" id="3.1.3.3"/>
    </reaction>
</comment>
<dbReference type="GO" id="GO:0006564">
    <property type="term" value="P:L-serine biosynthetic process"/>
    <property type="evidence" value="ECO:0007669"/>
    <property type="project" value="UniProtKB-KW"/>
</dbReference>
<dbReference type="EMBL" id="CP059343">
    <property type="protein sequence ID" value="QMS57158.1"/>
    <property type="molecule type" value="Genomic_DNA"/>
</dbReference>
<evidence type="ECO:0000256" key="1">
    <source>
        <dbReference type="ARBA" id="ARBA00001946"/>
    </source>
</evidence>
<evidence type="ECO:0000313" key="14">
    <source>
        <dbReference type="EMBL" id="QMS57158.1"/>
    </source>
</evidence>
<evidence type="ECO:0000256" key="8">
    <source>
        <dbReference type="ARBA" id="ARBA00022842"/>
    </source>
</evidence>
<keyword evidence="15" id="KW-1185">Reference proteome</keyword>
<accession>A0A7D7Q4C2</accession>
<keyword evidence="7 14" id="KW-0378">Hydrolase</keyword>
<comment type="pathway">
    <text evidence="2">Amino-acid biosynthesis; L-serine biosynthesis; L-serine from 3-phospho-D-glycerate: step 3/3.</text>
</comment>
<evidence type="ECO:0000256" key="4">
    <source>
        <dbReference type="ARBA" id="ARBA00012640"/>
    </source>
</evidence>
<dbReference type="InterPro" id="IPR050582">
    <property type="entry name" value="HAD-like_SerB"/>
</dbReference>
<dbReference type="PANTHER" id="PTHR43344:SF2">
    <property type="entry name" value="PHOSPHOSERINE PHOSPHATASE"/>
    <property type="match status" value="1"/>
</dbReference>
<keyword evidence="8" id="KW-0460">Magnesium</keyword>
<keyword evidence="9" id="KW-0718">Serine biosynthesis</keyword>
<dbReference type="KEGG" id="kvr:CIB50_0001883"/>
<dbReference type="GO" id="GO:0036424">
    <property type="term" value="F:L-phosphoserine phosphatase activity"/>
    <property type="evidence" value="ECO:0007669"/>
    <property type="project" value="InterPro"/>
</dbReference>
<dbReference type="InterPro" id="IPR023214">
    <property type="entry name" value="HAD_sf"/>
</dbReference>
<dbReference type="GO" id="GO:0005737">
    <property type="term" value="C:cytoplasm"/>
    <property type="evidence" value="ECO:0007669"/>
    <property type="project" value="TreeGrafter"/>
</dbReference>
<evidence type="ECO:0000256" key="5">
    <source>
        <dbReference type="ARBA" id="ARBA00022605"/>
    </source>
</evidence>
<dbReference type="GO" id="GO:0000287">
    <property type="term" value="F:magnesium ion binding"/>
    <property type="evidence" value="ECO:0007669"/>
    <property type="project" value="TreeGrafter"/>
</dbReference>
<dbReference type="SFLD" id="SFLDG01136">
    <property type="entry name" value="C1.6:_Phosphoserine_Phosphatas"/>
    <property type="match status" value="1"/>
</dbReference>
<dbReference type="RefSeq" id="WP_055083070.1">
    <property type="nucleotide sequence ID" value="NZ_CP059343.1"/>
</dbReference>
<keyword evidence="6" id="KW-0479">Metal-binding</keyword>
<dbReference type="InterPro" id="IPR004469">
    <property type="entry name" value="PSP"/>
</dbReference>
<dbReference type="UniPathway" id="UPA00135">
    <property type="reaction ID" value="UER00198"/>
</dbReference>
<evidence type="ECO:0000256" key="2">
    <source>
        <dbReference type="ARBA" id="ARBA00005135"/>
    </source>
</evidence>
<evidence type="ECO:0000313" key="15">
    <source>
        <dbReference type="Proteomes" id="UP000216825"/>
    </source>
</evidence>
<dbReference type="AlphaFoldDB" id="A0A7D7Q4C2"/>
<proteinExistence type="inferred from homology"/>
<dbReference type="Pfam" id="PF12710">
    <property type="entry name" value="HAD"/>
    <property type="match status" value="1"/>
</dbReference>
<feature type="active site" description="Proton donor" evidence="13">
    <location>
        <position position="110"/>
    </location>
</feature>
<evidence type="ECO:0000256" key="13">
    <source>
        <dbReference type="PIRSR" id="PIRSR604469-1"/>
    </source>
</evidence>
<organism evidence="14 15">
    <name type="scientific">Kocuria varians</name>
    <name type="common">Micrococcus varians</name>
    <dbReference type="NCBI Taxonomy" id="1272"/>
    <lineage>
        <taxon>Bacteria</taxon>
        <taxon>Bacillati</taxon>
        <taxon>Actinomycetota</taxon>
        <taxon>Actinomycetes</taxon>
        <taxon>Micrococcales</taxon>
        <taxon>Micrococcaceae</taxon>
        <taxon>Kocuria</taxon>
    </lineage>
</organism>
<comment type="similarity">
    <text evidence="3">Belongs to the HAD-like hydrolase superfamily. SerB family.</text>
</comment>
<evidence type="ECO:0000256" key="7">
    <source>
        <dbReference type="ARBA" id="ARBA00022801"/>
    </source>
</evidence>